<reference evidence="8" key="1">
    <citation type="submission" date="2017-02" db="EMBL/GenBank/DDBJ databases">
        <authorList>
            <person name="Regsiter A."/>
            <person name="William W."/>
        </authorList>
    </citation>
    <scope>NUCLEOTIDE SEQUENCE</scope>
    <source>
        <strain evidence="8">BdmA 4</strain>
    </source>
</reference>
<dbReference type="Gene3D" id="1.10.10.10">
    <property type="entry name" value="Winged helix-like DNA-binding domain superfamily/Winged helix DNA-binding domain"/>
    <property type="match status" value="2"/>
</dbReference>
<dbReference type="InterPro" id="IPR007624">
    <property type="entry name" value="RNA_pol_sigma70_r3"/>
</dbReference>
<keyword evidence="3" id="KW-0731">Sigma factor</keyword>
<dbReference type="Pfam" id="PF00140">
    <property type="entry name" value="Sigma70_r1_2"/>
    <property type="match status" value="1"/>
</dbReference>
<dbReference type="InterPro" id="IPR000943">
    <property type="entry name" value="RNA_pol_sigma70"/>
</dbReference>
<comment type="similarity">
    <text evidence="1">Belongs to the sigma-70 factor family.</text>
</comment>
<dbReference type="InterPro" id="IPR050239">
    <property type="entry name" value="Sigma-70_RNA_pol_init_factors"/>
</dbReference>
<evidence type="ECO:0000256" key="1">
    <source>
        <dbReference type="ARBA" id="ARBA00007788"/>
    </source>
</evidence>
<dbReference type="CDD" id="cd06171">
    <property type="entry name" value="Sigma70_r4"/>
    <property type="match status" value="1"/>
</dbReference>
<dbReference type="GO" id="GO:0003677">
    <property type="term" value="F:DNA binding"/>
    <property type="evidence" value="ECO:0007669"/>
    <property type="project" value="UniProtKB-KW"/>
</dbReference>
<dbReference type="PROSITE" id="PS00716">
    <property type="entry name" value="SIGMA70_2"/>
    <property type="match status" value="1"/>
</dbReference>
<evidence type="ECO:0000256" key="4">
    <source>
        <dbReference type="ARBA" id="ARBA00023125"/>
    </source>
</evidence>
<name>A0A3P3XUW8_9SPIR</name>
<keyword evidence="5" id="KW-0804">Transcription</keyword>
<dbReference type="InterPro" id="IPR007627">
    <property type="entry name" value="RNA_pol_sigma70_r2"/>
</dbReference>
<evidence type="ECO:0000256" key="5">
    <source>
        <dbReference type="ARBA" id="ARBA00023163"/>
    </source>
</evidence>
<dbReference type="NCBIfam" id="TIGR02937">
    <property type="entry name" value="sigma70-ECF"/>
    <property type="match status" value="1"/>
</dbReference>
<dbReference type="SUPFAM" id="SSF88946">
    <property type="entry name" value="Sigma2 domain of RNA polymerase sigma factors"/>
    <property type="match status" value="1"/>
</dbReference>
<evidence type="ECO:0000256" key="2">
    <source>
        <dbReference type="ARBA" id="ARBA00023015"/>
    </source>
</evidence>
<dbReference type="PRINTS" id="PR00046">
    <property type="entry name" value="SIGMA70FCT"/>
</dbReference>
<organism evidence="8">
    <name type="scientific">uncultured spirochete</name>
    <dbReference type="NCBI Taxonomy" id="156406"/>
    <lineage>
        <taxon>Bacteria</taxon>
        <taxon>Pseudomonadati</taxon>
        <taxon>Spirochaetota</taxon>
        <taxon>Spirochaetia</taxon>
        <taxon>Spirochaetales</taxon>
        <taxon>environmental samples</taxon>
    </lineage>
</organism>
<dbReference type="Pfam" id="PF04542">
    <property type="entry name" value="Sigma70_r2"/>
    <property type="match status" value="1"/>
</dbReference>
<dbReference type="AlphaFoldDB" id="A0A3P3XUW8"/>
<accession>A0A3P3XUW8</accession>
<keyword evidence="2" id="KW-0805">Transcription regulation</keyword>
<dbReference type="InterPro" id="IPR036388">
    <property type="entry name" value="WH-like_DNA-bd_sf"/>
</dbReference>
<dbReference type="GO" id="GO:0016987">
    <property type="term" value="F:sigma factor activity"/>
    <property type="evidence" value="ECO:0007669"/>
    <property type="project" value="UniProtKB-KW"/>
</dbReference>
<dbReference type="InterPro" id="IPR013325">
    <property type="entry name" value="RNA_pol_sigma_r2"/>
</dbReference>
<proteinExistence type="inferred from homology"/>
<gene>
    <name evidence="8" type="ORF">SPIRO4BDMA_80021</name>
</gene>
<protein>
    <submittedName>
        <fullName evidence="8">RNA polymerase sigma factor</fullName>
    </submittedName>
</protein>
<dbReference type="SUPFAM" id="SSF88659">
    <property type="entry name" value="Sigma3 and sigma4 domains of RNA polymerase sigma factors"/>
    <property type="match status" value="2"/>
</dbReference>
<dbReference type="InterPro" id="IPR013324">
    <property type="entry name" value="RNA_pol_sigma_r3/r4-like"/>
</dbReference>
<dbReference type="InterPro" id="IPR007630">
    <property type="entry name" value="RNA_pol_sigma70_r4"/>
</dbReference>
<dbReference type="InterPro" id="IPR014284">
    <property type="entry name" value="RNA_pol_sigma-70_dom"/>
</dbReference>
<dbReference type="Pfam" id="PF04539">
    <property type="entry name" value="Sigma70_r3"/>
    <property type="match status" value="1"/>
</dbReference>
<dbReference type="Gene3D" id="1.10.601.10">
    <property type="entry name" value="RNA Polymerase Primary Sigma Factor"/>
    <property type="match status" value="1"/>
</dbReference>
<dbReference type="PANTHER" id="PTHR30603">
    <property type="entry name" value="RNA POLYMERASE SIGMA FACTOR RPO"/>
    <property type="match status" value="1"/>
</dbReference>
<dbReference type="GO" id="GO:0006352">
    <property type="term" value="P:DNA-templated transcription initiation"/>
    <property type="evidence" value="ECO:0007669"/>
    <property type="project" value="InterPro"/>
</dbReference>
<sequence length="328" mass="37251">MSDQVDCDAEGNSKRPTRRDAGEEPMSELDPLSLYLRQISKYPLLNAEQEKDLGARLDELGASVQNSDIELAKNPHDDILAQNRKRVADELRITRELLITSNLRLVVSIAKGYQMRGVNLLDLIDEGNIGLIEAVNRFDYRRGYRFSTYASWWIRQAIIKCLVDQSRIVRLPIHMLNTIRRCYASAKELVQELGRDPNAAEIAEKSGISQNKVASAMQFAQGTSSLDLNLDEEKNGSLADSIKDEKTPDPFSQAFTATMQELIRYVMYSLSEREQIVLQLRYGLNGEGPKTLEETGRALGITRERVRQIQEQALEKIKQRQELSDYTV</sequence>
<dbReference type="EMBL" id="FWDO01000008">
    <property type="protein sequence ID" value="SLM19914.1"/>
    <property type="molecule type" value="Genomic_DNA"/>
</dbReference>
<evidence type="ECO:0000256" key="6">
    <source>
        <dbReference type="SAM" id="MobiDB-lite"/>
    </source>
</evidence>
<feature type="region of interest" description="Disordered" evidence="6">
    <location>
        <begin position="1"/>
        <end position="29"/>
    </location>
</feature>
<dbReference type="InterPro" id="IPR009042">
    <property type="entry name" value="RNA_pol_sigma70_r1_2"/>
</dbReference>
<keyword evidence="4" id="KW-0238">DNA-binding</keyword>
<dbReference type="Pfam" id="PF04545">
    <property type="entry name" value="Sigma70_r4"/>
    <property type="match status" value="1"/>
</dbReference>
<evidence type="ECO:0000259" key="7">
    <source>
        <dbReference type="PROSITE" id="PS00716"/>
    </source>
</evidence>
<evidence type="ECO:0000313" key="8">
    <source>
        <dbReference type="EMBL" id="SLM19914.1"/>
    </source>
</evidence>
<feature type="domain" description="RNA polymerase sigma-70" evidence="7">
    <location>
        <begin position="291"/>
        <end position="317"/>
    </location>
</feature>
<dbReference type="PANTHER" id="PTHR30603:SF60">
    <property type="entry name" value="RNA POLYMERASE SIGMA FACTOR RPOD"/>
    <property type="match status" value="1"/>
</dbReference>
<evidence type="ECO:0000256" key="3">
    <source>
        <dbReference type="ARBA" id="ARBA00023082"/>
    </source>
</evidence>